<dbReference type="InterPro" id="IPR019587">
    <property type="entry name" value="Polyketide_cyclase/dehydratase"/>
</dbReference>
<dbReference type="InterPro" id="IPR023393">
    <property type="entry name" value="START-like_dom_sf"/>
</dbReference>
<protein>
    <submittedName>
        <fullName evidence="1">Polyketide cyclase / dehydrase and lipid transport</fullName>
    </submittedName>
</protein>
<gene>
    <name evidence="1" type="ORF">SAMN04489745_3339</name>
</gene>
<proteinExistence type="predicted"/>
<dbReference type="AlphaFoldDB" id="A0A1H4VW73"/>
<evidence type="ECO:0000313" key="2">
    <source>
        <dbReference type="Proteomes" id="UP000182652"/>
    </source>
</evidence>
<dbReference type="RefSeq" id="WP_066214790.1">
    <property type="nucleotide sequence ID" value="NZ_FNSN01000004.1"/>
</dbReference>
<dbReference type="STRING" id="156980.SAMN04489745_3339"/>
<evidence type="ECO:0000313" key="1">
    <source>
        <dbReference type="EMBL" id="SEC85337.1"/>
    </source>
</evidence>
<keyword evidence="2" id="KW-1185">Reference proteome</keyword>
<dbReference type="EMBL" id="FNSN01000004">
    <property type="protein sequence ID" value="SEC85337.1"/>
    <property type="molecule type" value="Genomic_DNA"/>
</dbReference>
<dbReference type="Proteomes" id="UP000182652">
    <property type="component" value="Unassembled WGS sequence"/>
</dbReference>
<sequence length="160" mass="17382">MSTFAVTRSAFIQAAPQDVFAHVNNFHLWGAWSPWEKLDPAMTKNYSGPESGRGAAYSWEGKKAGSGAMLIEAMTEPAGSTDGSGSIDIRLNFLKPFKNENHTLFTFVPEGDGTKVTWTMSGENKTLLSKIFAKVFSMDKMVGKDFESGLASLNEVVTSS</sequence>
<name>A0A1H4VW73_9MICC</name>
<dbReference type="Pfam" id="PF10604">
    <property type="entry name" value="Polyketide_cyc2"/>
    <property type="match status" value="1"/>
</dbReference>
<reference evidence="1 2" key="1">
    <citation type="submission" date="2016-10" db="EMBL/GenBank/DDBJ databases">
        <authorList>
            <person name="de Groot N.N."/>
        </authorList>
    </citation>
    <scope>NUCLEOTIDE SEQUENCE [LARGE SCALE GENOMIC DNA]</scope>
    <source>
        <strain evidence="1 2">DSM 10495</strain>
    </source>
</reference>
<dbReference type="SUPFAM" id="SSF55961">
    <property type="entry name" value="Bet v1-like"/>
    <property type="match status" value="1"/>
</dbReference>
<organism evidence="1 2">
    <name type="scientific">Arthrobacter woluwensis</name>
    <dbReference type="NCBI Taxonomy" id="156980"/>
    <lineage>
        <taxon>Bacteria</taxon>
        <taxon>Bacillati</taxon>
        <taxon>Actinomycetota</taxon>
        <taxon>Actinomycetes</taxon>
        <taxon>Micrococcales</taxon>
        <taxon>Micrococcaceae</taxon>
        <taxon>Arthrobacter</taxon>
    </lineage>
</organism>
<dbReference type="CDD" id="cd07818">
    <property type="entry name" value="SRPBCC_1"/>
    <property type="match status" value="1"/>
</dbReference>
<accession>A0A1H4VW73</accession>
<dbReference type="Gene3D" id="3.30.530.20">
    <property type="match status" value="1"/>
</dbReference>